<dbReference type="PROSITE" id="PS00304">
    <property type="entry name" value="SASP_1"/>
    <property type="match status" value="1"/>
</dbReference>
<comment type="similarity">
    <text evidence="2">Belongs to the alpha/beta-type SASP family.</text>
</comment>
<dbReference type="RefSeq" id="WP_073343786.1">
    <property type="nucleotide sequence ID" value="NZ_FQVH01000017.1"/>
</dbReference>
<reference evidence="4 5" key="1">
    <citation type="submission" date="2016-11" db="EMBL/GenBank/DDBJ databases">
        <authorList>
            <person name="Jaros S."/>
            <person name="Januszkiewicz K."/>
            <person name="Wedrychowicz H."/>
        </authorList>
    </citation>
    <scope>NUCLEOTIDE SEQUENCE [LARGE SCALE GENOMIC DNA]</scope>
    <source>
        <strain evidence="4 5">DSM 17918</strain>
    </source>
</reference>
<name>A0A1M5AG02_9THEO</name>
<dbReference type="Pfam" id="PF00269">
    <property type="entry name" value="SASP"/>
    <property type="match status" value="1"/>
</dbReference>
<protein>
    <submittedName>
        <fullName evidence="4">Small acid-soluble spore protein F (Minor alpha/beta-type SASP)</fullName>
    </submittedName>
</protein>
<evidence type="ECO:0000256" key="2">
    <source>
        <dbReference type="ARBA" id="ARBA00005442"/>
    </source>
</evidence>
<dbReference type="STRING" id="1121256.SAMN02746089_01629"/>
<keyword evidence="5" id="KW-1185">Reference proteome</keyword>
<gene>
    <name evidence="4" type="ORF">SAMN02746089_01629</name>
</gene>
<dbReference type="EMBL" id="FQVH01000017">
    <property type="protein sequence ID" value="SHF29056.1"/>
    <property type="molecule type" value="Genomic_DNA"/>
</dbReference>
<accession>A0A1M5AG02</accession>
<dbReference type="InterPro" id="IPR001448">
    <property type="entry name" value="SASP_alpha/beta-type"/>
</dbReference>
<dbReference type="Proteomes" id="UP000184088">
    <property type="component" value="Unassembled WGS sequence"/>
</dbReference>
<dbReference type="Gene3D" id="6.10.10.80">
    <property type="entry name" value="Small, acid-soluble spore protein, alpha/beta type-like"/>
    <property type="match status" value="1"/>
</dbReference>
<dbReference type="GO" id="GO:0006265">
    <property type="term" value="P:DNA topological change"/>
    <property type="evidence" value="ECO:0007669"/>
    <property type="project" value="InterPro"/>
</dbReference>
<organism evidence="4 5">
    <name type="scientific">Caldanaerobius fijiensis DSM 17918</name>
    <dbReference type="NCBI Taxonomy" id="1121256"/>
    <lineage>
        <taxon>Bacteria</taxon>
        <taxon>Bacillati</taxon>
        <taxon>Bacillota</taxon>
        <taxon>Clostridia</taxon>
        <taxon>Thermoanaerobacterales</taxon>
        <taxon>Thermoanaerobacteraceae</taxon>
        <taxon>Caldanaerobius</taxon>
    </lineage>
</organism>
<comment type="function">
    <text evidence="1">SASP are bound to spore DNA. They are double-stranded DNA-binding proteins that cause DNA to change to an a-like conformation. They protect the DNA backbone from chemical and enzymatic cleavage and are thus involved in dormant spore's high resistance to UV light.</text>
</comment>
<dbReference type="InterPro" id="IPR018126">
    <property type="entry name" value="SASP_alpha/beta-type_CS"/>
</dbReference>
<evidence type="ECO:0000313" key="4">
    <source>
        <dbReference type="EMBL" id="SHF29056.1"/>
    </source>
</evidence>
<keyword evidence="3" id="KW-0238">DNA-binding</keyword>
<proteinExistence type="inferred from homology"/>
<evidence type="ECO:0000313" key="5">
    <source>
        <dbReference type="Proteomes" id="UP000184088"/>
    </source>
</evidence>
<evidence type="ECO:0000256" key="3">
    <source>
        <dbReference type="ARBA" id="ARBA00023125"/>
    </source>
</evidence>
<dbReference type="GO" id="GO:0003690">
    <property type="term" value="F:double-stranded DNA binding"/>
    <property type="evidence" value="ECO:0007669"/>
    <property type="project" value="InterPro"/>
</dbReference>
<dbReference type="AlphaFoldDB" id="A0A1M5AG02"/>
<dbReference type="InterPro" id="IPR038300">
    <property type="entry name" value="SASP_sf_alpha/beta"/>
</dbReference>
<sequence>MSRRRSIMSDALKYELAKELGVEDIVRTEGWGSVSSRNCGNLVRLAIERAERALAQQQQGRDDRY</sequence>
<evidence type="ECO:0000256" key="1">
    <source>
        <dbReference type="ARBA" id="ARBA00003863"/>
    </source>
</evidence>